<dbReference type="Proteomes" id="UP000321570">
    <property type="component" value="Unassembled WGS sequence"/>
</dbReference>
<feature type="compositionally biased region" description="Polar residues" evidence="1">
    <location>
        <begin position="116"/>
        <end position="125"/>
    </location>
</feature>
<feature type="region of interest" description="Disordered" evidence="1">
    <location>
        <begin position="79"/>
        <end position="125"/>
    </location>
</feature>
<name>A0A564Z2P5_HYMDI</name>
<feature type="compositionally biased region" description="Basic residues" evidence="1">
    <location>
        <begin position="99"/>
        <end position="112"/>
    </location>
</feature>
<reference evidence="2 3" key="1">
    <citation type="submission" date="2019-07" db="EMBL/GenBank/DDBJ databases">
        <authorList>
            <person name="Jastrzebski P J."/>
            <person name="Paukszto L."/>
            <person name="Jastrzebski P J."/>
        </authorList>
    </citation>
    <scope>NUCLEOTIDE SEQUENCE [LARGE SCALE GENOMIC DNA]</scope>
    <source>
        <strain evidence="2 3">WMS-il1</strain>
    </source>
</reference>
<dbReference type="EMBL" id="CABIJS010000555">
    <property type="protein sequence ID" value="VUZ53233.1"/>
    <property type="molecule type" value="Genomic_DNA"/>
</dbReference>
<evidence type="ECO:0000256" key="1">
    <source>
        <dbReference type="SAM" id="MobiDB-lite"/>
    </source>
</evidence>
<dbReference type="AlphaFoldDB" id="A0A564Z2P5"/>
<evidence type="ECO:0000313" key="3">
    <source>
        <dbReference type="Proteomes" id="UP000321570"/>
    </source>
</evidence>
<evidence type="ECO:0000313" key="2">
    <source>
        <dbReference type="EMBL" id="VUZ53233.1"/>
    </source>
</evidence>
<proteinExistence type="predicted"/>
<sequence length="125" mass="14295">MFSSSTTSCVGHKRQATVFQSSYTSLCYSDLINQDLNMAESLDPNCKQPSKTIHSVMEFDTELFQIHIRELFQEFPELSDDSTPVQDDIHNFLPEHITASHKTRDKSKRKAPKFTAANQRKPSQT</sequence>
<accession>A0A564Z2P5</accession>
<keyword evidence="3" id="KW-1185">Reference proteome</keyword>
<protein>
    <submittedName>
        <fullName evidence="2">Uncharacterized protein</fullName>
    </submittedName>
</protein>
<organism evidence="2 3">
    <name type="scientific">Hymenolepis diminuta</name>
    <name type="common">Rat tapeworm</name>
    <dbReference type="NCBI Taxonomy" id="6216"/>
    <lineage>
        <taxon>Eukaryota</taxon>
        <taxon>Metazoa</taxon>
        <taxon>Spiralia</taxon>
        <taxon>Lophotrochozoa</taxon>
        <taxon>Platyhelminthes</taxon>
        <taxon>Cestoda</taxon>
        <taxon>Eucestoda</taxon>
        <taxon>Cyclophyllidea</taxon>
        <taxon>Hymenolepididae</taxon>
        <taxon>Hymenolepis</taxon>
    </lineage>
</organism>
<gene>
    <name evidence="2" type="ORF">WMSIL1_LOCUS11672</name>
</gene>